<reference evidence="2" key="1">
    <citation type="journal article" date="2023" name="Nat. Plants">
        <title>Single-cell RNA sequencing provides a high-resolution roadmap for understanding the multicellular compartmentation of specialized metabolism.</title>
        <authorList>
            <person name="Sun S."/>
            <person name="Shen X."/>
            <person name="Li Y."/>
            <person name="Li Y."/>
            <person name="Wang S."/>
            <person name="Li R."/>
            <person name="Zhang H."/>
            <person name="Shen G."/>
            <person name="Guo B."/>
            <person name="Wei J."/>
            <person name="Xu J."/>
            <person name="St-Pierre B."/>
            <person name="Chen S."/>
            <person name="Sun C."/>
        </authorList>
    </citation>
    <scope>NUCLEOTIDE SEQUENCE [LARGE SCALE GENOMIC DNA]</scope>
</reference>
<proteinExistence type="predicted"/>
<name>A0ACC0BZD6_CATRO</name>
<evidence type="ECO:0000313" key="2">
    <source>
        <dbReference type="Proteomes" id="UP001060085"/>
    </source>
</evidence>
<accession>A0ACC0BZD6</accession>
<evidence type="ECO:0000313" key="1">
    <source>
        <dbReference type="EMBL" id="KAI5678068.1"/>
    </source>
</evidence>
<gene>
    <name evidence="1" type="ORF">M9H77_09018</name>
</gene>
<dbReference type="Proteomes" id="UP001060085">
    <property type="component" value="Linkage Group LG02"/>
</dbReference>
<organism evidence="1 2">
    <name type="scientific">Catharanthus roseus</name>
    <name type="common">Madagascar periwinkle</name>
    <name type="synonym">Vinca rosea</name>
    <dbReference type="NCBI Taxonomy" id="4058"/>
    <lineage>
        <taxon>Eukaryota</taxon>
        <taxon>Viridiplantae</taxon>
        <taxon>Streptophyta</taxon>
        <taxon>Embryophyta</taxon>
        <taxon>Tracheophyta</taxon>
        <taxon>Spermatophyta</taxon>
        <taxon>Magnoliopsida</taxon>
        <taxon>eudicotyledons</taxon>
        <taxon>Gunneridae</taxon>
        <taxon>Pentapetalae</taxon>
        <taxon>asterids</taxon>
        <taxon>lamiids</taxon>
        <taxon>Gentianales</taxon>
        <taxon>Apocynaceae</taxon>
        <taxon>Rauvolfioideae</taxon>
        <taxon>Vinceae</taxon>
        <taxon>Catharanthinae</taxon>
        <taxon>Catharanthus</taxon>
    </lineage>
</organism>
<keyword evidence="2" id="KW-1185">Reference proteome</keyword>
<sequence>MRYLIVLDDIWSTEILNDFKPIFLDDNNGSRIILTTRLMDVAGIAKKCQGLPLPIAVVAGHLSKVPLSQNCWADVANRILNIESQSFSEFPEEIMDLDDMRYLELSACGNIPGSVSNLCKLETLINNHKSTDALVLPKEIWLLRYLQHFELGTCIFLAPVTVKGSSCVSTLVDLQMLSSVSLESCSELALSGIPNVKRLKICGIRVFGAVDSRGKLFAMEKNEQTSTNPYMYRFPQSLKKLTLRGSYLSWEYMDILALLPNLVQSRPPRDSLDSNICYLKLWIADIIHFPILHRLVLRSCHSLEVIPCCIGDIPTLDSIKLIECSESANESARIIQKEQRSMSNYSLQVLIRQKKIFKPLFGLSILVRKRKVKSLFGV</sequence>
<comment type="caution">
    <text evidence="1">The sequence shown here is derived from an EMBL/GenBank/DDBJ whole genome shotgun (WGS) entry which is preliminary data.</text>
</comment>
<dbReference type="EMBL" id="CM044702">
    <property type="protein sequence ID" value="KAI5678068.1"/>
    <property type="molecule type" value="Genomic_DNA"/>
</dbReference>
<protein>
    <submittedName>
        <fullName evidence="1">Uncharacterized protein</fullName>
    </submittedName>
</protein>